<feature type="transmembrane region" description="Helical" evidence="1">
    <location>
        <begin position="96"/>
        <end position="119"/>
    </location>
</feature>
<dbReference type="PANTHER" id="PTHR41386">
    <property type="entry name" value="INTEGRAL MEMBRANE PROTEIN-RELATED"/>
    <property type="match status" value="1"/>
</dbReference>
<keyword evidence="1" id="KW-1133">Transmembrane helix</keyword>
<dbReference type="AlphaFoldDB" id="A0A1H0GHC5"/>
<evidence type="ECO:0000313" key="3">
    <source>
        <dbReference type="Proteomes" id="UP000198793"/>
    </source>
</evidence>
<dbReference type="Pfam" id="PF06210">
    <property type="entry name" value="DUF1003"/>
    <property type="match status" value="1"/>
</dbReference>
<gene>
    <name evidence="2" type="ORF">SAMN05192530_103125</name>
</gene>
<dbReference type="Proteomes" id="UP000198793">
    <property type="component" value="Unassembled WGS sequence"/>
</dbReference>
<accession>A0A1H0GHC5</accession>
<name>A0A1H0GHC5_9HYPH</name>
<evidence type="ECO:0000256" key="1">
    <source>
        <dbReference type="SAM" id="Phobius"/>
    </source>
</evidence>
<sequence length="188" mass="21231">MDPIRNGRSLALRIFGRPLERLKPVERRVLESSSQGHPISSDVNDKVQDESTFGDRLADSIARVGGSWSFILAFLLFLAVWVLLNSVLLVREAFDPYPYIFLNLVLSMIAAIQAPIIMMSQNRAAKRDRLDASLDYEVNLKAEIEIMALHEKLDDMRREAMDGALRDTLLAIETRLARIETGLRHPSA</sequence>
<evidence type="ECO:0000313" key="2">
    <source>
        <dbReference type="EMBL" id="SDO06284.1"/>
    </source>
</evidence>
<keyword evidence="1" id="KW-0812">Transmembrane</keyword>
<protein>
    <submittedName>
        <fullName evidence="2">Uncharacterized membrane protein</fullName>
    </submittedName>
</protein>
<dbReference type="STRING" id="1166073.SAMN05192530_103125"/>
<organism evidence="2 3">
    <name type="scientific">Aureimonas jatrophae</name>
    <dbReference type="NCBI Taxonomy" id="1166073"/>
    <lineage>
        <taxon>Bacteria</taxon>
        <taxon>Pseudomonadati</taxon>
        <taxon>Pseudomonadota</taxon>
        <taxon>Alphaproteobacteria</taxon>
        <taxon>Hyphomicrobiales</taxon>
        <taxon>Aurantimonadaceae</taxon>
        <taxon>Aureimonas</taxon>
    </lineage>
</organism>
<dbReference type="InterPro" id="IPR010406">
    <property type="entry name" value="DUF1003"/>
</dbReference>
<dbReference type="EMBL" id="FNIT01000003">
    <property type="protein sequence ID" value="SDO06284.1"/>
    <property type="molecule type" value="Genomic_DNA"/>
</dbReference>
<feature type="transmembrane region" description="Helical" evidence="1">
    <location>
        <begin position="70"/>
        <end position="90"/>
    </location>
</feature>
<dbReference type="RefSeq" id="WP_090671780.1">
    <property type="nucleotide sequence ID" value="NZ_FNIT01000003.1"/>
</dbReference>
<dbReference type="OrthoDB" id="9795736at2"/>
<proteinExistence type="predicted"/>
<dbReference type="PANTHER" id="PTHR41386:SF1">
    <property type="entry name" value="MEMBRANE PROTEIN"/>
    <property type="match status" value="1"/>
</dbReference>
<keyword evidence="3" id="KW-1185">Reference proteome</keyword>
<reference evidence="2 3" key="1">
    <citation type="submission" date="2016-10" db="EMBL/GenBank/DDBJ databases">
        <authorList>
            <person name="de Groot N.N."/>
        </authorList>
    </citation>
    <scope>NUCLEOTIDE SEQUENCE [LARGE SCALE GENOMIC DNA]</scope>
    <source>
        <strain evidence="3">L7-484,KACC 16230,DSM 25025</strain>
    </source>
</reference>
<keyword evidence="1" id="KW-0472">Membrane</keyword>